<dbReference type="OrthoDB" id="2340056at2759"/>
<organism evidence="1 2">
    <name type="scientific">Rhizophagus irregularis (strain DAOM 197198w)</name>
    <name type="common">Glomus intraradices</name>
    <dbReference type="NCBI Taxonomy" id="1432141"/>
    <lineage>
        <taxon>Eukaryota</taxon>
        <taxon>Fungi</taxon>
        <taxon>Fungi incertae sedis</taxon>
        <taxon>Mucoromycota</taxon>
        <taxon>Glomeromycotina</taxon>
        <taxon>Glomeromycetes</taxon>
        <taxon>Glomerales</taxon>
        <taxon>Glomeraceae</taxon>
        <taxon>Rhizophagus</taxon>
    </lineage>
</organism>
<keyword evidence="2" id="KW-1185">Reference proteome</keyword>
<dbReference type="HOGENOM" id="CLU_1147694_0_0_1"/>
<comment type="caution">
    <text evidence="1">The sequence shown here is derived from an EMBL/GenBank/DDBJ whole genome shotgun (WGS) entry which is preliminary data.</text>
</comment>
<evidence type="ECO:0000313" key="2">
    <source>
        <dbReference type="Proteomes" id="UP000022910"/>
    </source>
</evidence>
<gene>
    <name evidence="1" type="ORF">RirG_136130</name>
</gene>
<accession>A0A015JDU3</accession>
<dbReference type="EMBL" id="JEMT01022517">
    <property type="protein sequence ID" value="EXX65140.1"/>
    <property type="molecule type" value="Genomic_DNA"/>
</dbReference>
<evidence type="ECO:0000313" key="1">
    <source>
        <dbReference type="EMBL" id="EXX65140.1"/>
    </source>
</evidence>
<reference evidence="1 2" key="1">
    <citation type="submission" date="2014-02" db="EMBL/GenBank/DDBJ databases">
        <title>Single nucleus genome sequencing reveals high similarity among nuclei of an endomycorrhizal fungus.</title>
        <authorList>
            <person name="Lin K."/>
            <person name="Geurts R."/>
            <person name="Zhang Z."/>
            <person name="Limpens E."/>
            <person name="Saunders D.G."/>
            <person name="Mu D."/>
            <person name="Pang E."/>
            <person name="Cao H."/>
            <person name="Cha H."/>
            <person name="Lin T."/>
            <person name="Zhou Q."/>
            <person name="Shang Y."/>
            <person name="Li Y."/>
            <person name="Ivanov S."/>
            <person name="Sharma T."/>
            <person name="Velzen R.V."/>
            <person name="Ruijter N.D."/>
            <person name="Aanen D.K."/>
            <person name="Win J."/>
            <person name="Kamoun S."/>
            <person name="Bisseling T."/>
            <person name="Huang S."/>
        </authorList>
    </citation>
    <scope>NUCLEOTIDE SEQUENCE [LARGE SCALE GENOMIC DNA]</scope>
    <source>
        <strain evidence="2">DAOM197198w</strain>
    </source>
</reference>
<sequence>MFTKPNKKNVQQYEDNYKKAFFTFFKFLTGEAKVDEAKRKFILECFERFKDAEEYESTKDFVLEVFEEIGFEPFQEKNQIEMLNKEKETEKESTIIVAESSDIKINTSSEISVPMKIDLQQMYLLQLFQRSLALNISIGTSNKRILGFKIPFLNDYAFFVKTLCLGTMMVKYKRDGKNSTPEIIQLDRFPMGWKIDHEKKPLDGITIFDFYQSDFKKKRYFMEKRIMKEIKPILFGTKKGII</sequence>
<name>A0A015JDU3_RHIIW</name>
<protein>
    <submittedName>
        <fullName evidence="1">Uncharacterized protein</fullName>
    </submittedName>
</protein>
<dbReference type="AlphaFoldDB" id="A0A015JDU3"/>
<dbReference type="Proteomes" id="UP000022910">
    <property type="component" value="Unassembled WGS sequence"/>
</dbReference>
<proteinExistence type="predicted"/>